<gene>
    <name evidence="2" type="ORF">EYF80_004034</name>
</gene>
<evidence type="ECO:0000256" key="1">
    <source>
        <dbReference type="SAM" id="MobiDB-lite"/>
    </source>
</evidence>
<protein>
    <submittedName>
        <fullName evidence="2">Uncharacterized protein</fullName>
    </submittedName>
</protein>
<accession>A0A4Z2J6Y2</accession>
<feature type="region of interest" description="Disordered" evidence="1">
    <location>
        <begin position="57"/>
        <end position="110"/>
    </location>
</feature>
<feature type="compositionally biased region" description="Basic and acidic residues" evidence="1">
    <location>
        <begin position="93"/>
        <end position="105"/>
    </location>
</feature>
<name>A0A4Z2J6Y2_9TELE</name>
<proteinExistence type="predicted"/>
<evidence type="ECO:0000313" key="3">
    <source>
        <dbReference type="Proteomes" id="UP000314294"/>
    </source>
</evidence>
<reference evidence="2 3" key="1">
    <citation type="submission" date="2019-03" db="EMBL/GenBank/DDBJ databases">
        <title>First draft genome of Liparis tanakae, snailfish: a comprehensive survey of snailfish specific genes.</title>
        <authorList>
            <person name="Kim W."/>
            <person name="Song I."/>
            <person name="Jeong J.-H."/>
            <person name="Kim D."/>
            <person name="Kim S."/>
            <person name="Ryu S."/>
            <person name="Song J.Y."/>
            <person name="Lee S.K."/>
        </authorList>
    </citation>
    <scope>NUCLEOTIDE SEQUENCE [LARGE SCALE GENOMIC DNA]</scope>
    <source>
        <tissue evidence="2">Muscle</tissue>
    </source>
</reference>
<dbReference type="EMBL" id="SRLO01000019">
    <property type="protein sequence ID" value="TNN85787.1"/>
    <property type="molecule type" value="Genomic_DNA"/>
</dbReference>
<evidence type="ECO:0000313" key="2">
    <source>
        <dbReference type="EMBL" id="TNN85787.1"/>
    </source>
</evidence>
<keyword evidence="3" id="KW-1185">Reference proteome</keyword>
<dbReference type="Proteomes" id="UP000314294">
    <property type="component" value="Unassembled WGS sequence"/>
</dbReference>
<organism evidence="2 3">
    <name type="scientific">Liparis tanakae</name>
    <name type="common">Tanaka's snailfish</name>
    <dbReference type="NCBI Taxonomy" id="230148"/>
    <lineage>
        <taxon>Eukaryota</taxon>
        <taxon>Metazoa</taxon>
        <taxon>Chordata</taxon>
        <taxon>Craniata</taxon>
        <taxon>Vertebrata</taxon>
        <taxon>Euteleostomi</taxon>
        <taxon>Actinopterygii</taxon>
        <taxon>Neopterygii</taxon>
        <taxon>Teleostei</taxon>
        <taxon>Neoteleostei</taxon>
        <taxon>Acanthomorphata</taxon>
        <taxon>Eupercaria</taxon>
        <taxon>Perciformes</taxon>
        <taxon>Cottioidei</taxon>
        <taxon>Cottales</taxon>
        <taxon>Liparidae</taxon>
        <taxon>Liparis</taxon>
    </lineage>
</organism>
<sequence length="128" mass="14115">MERKSGYGYKTATLETDGIQTLLGLVDGESGKRSEAGGHEYQGEQVEHVLPCQLPRGRMMNPNVLPKYTSKPNSQPTGRLLAPRQRAGTTAQIKEDKRKGGKAENDIFSDLEIGRPPGDFSLCFHSFH</sequence>
<dbReference type="AlphaFoldDB" id="A0A4Z2J6Y2"/>
<comment type="caution">
    <text evidence="2">The sequence shown here is derived from an EMBL/GenBank/DDBJ whole genome shotgun (WGS) entry which is preliminary data.</text>
</comment>